<feature type="compositionally biased region" description="Acidic residues" evidence="1">
    <location>
        <begin position="30"/>
        <end position="39"/>
    </location>
</feature>
<evidence type="ECO:0000313" key="2">
    <source>
        <dbReference type="EMBL" id="HIU60469.1"/>
    </source>
</evidence>
<name>A0A9D1SHC4_9FIRM</name>
<feature type="non-terminal residue" evidence="2">
    <location>
        <position position="1"/>
    </location>
</feature>
<dbReference type="Proteomes" id="UP000824094">
    <property type="component" value="Unassembled WGS sequence"/>
</dbReference>
<evidence type="ECO:0000313" key="3">
    <source>
        <dbReference type="Proteomes" id="UP000824094"/>
    </source>
</evidence>
<accession>A0A9D1SHC4</accession>
<gene>
    <name evidence="2" type="ORF">IAB05_03635</name>
</gene>
<evidence type="ECO:0000256" key="1">
    <source>
        <dbReference type="SAM" id="MobiDB-lite"/>
    </source>
</evidence>
<protein>
    <submittedName>
        <fullName evidence="2">Uncharacterized protein</fullName>
    </submittedName>
</protein>
<reference evidence="2" key="2">
    <citation type="journal article" date="2021" name="PeerJ">
        <title>Extensive microbial diversity within the chicken gut microbiome revealed by metagenomics and culture.</title>
        <authorList>
            <person name="Gilroy R."/>
            <person name="Ravi A."/>
            <person name="Getino M."/>
            <person name="Pursley I."/>
            <person name="Horton D.L."/>
            <person name="Alikhan N.F."/>
            <person name="Baker D."/>
            <person name="Gharbi K."/>
            <person name="Hall N."/>
            <person name="Watson M."/>
            <person name="Adriaenssens E.M."/>
            <person name="Foster-Nyarko E."/>
            <person name="Jarju S."/>
            <person name="Secka A."/>
            <person name="Antonio M."/>
            <person name="Oren A."/>
            <person name="Chaudhuri R.R."/>
            <person name="La Ragione R."/>
            <person name="Hildebrand F."/>
            <person name="Pallen M.J."/>
        </authorList>
    </citation>
    <scope>NUCLEOTIDE SEQUENCE</scope>
    <source>
        <strain evidence="2">18911</strain>
    </source>
</reference>
<sequence>KGILAKKKAAKEGISVEAQEGADNKATDESVAEAAEESVTENVTENVTATKDGADKE</sequence>
<organism evidence="2 3">
    <name type="scientific">Candidatus Stercoripulliclostridium merdigallinarum</name>
    <dbReference type="NCBI Taxonomy" id="2840951"/>
    <lineage>
        <taxon>Bacteria</taxon>
        <taxon>Bacillati</taxon>
        <taxon>Bacillota</taxon>
        <taxon>Clostridia</taxon>
        <taxon>Eubacteriales</taxon>
        <taxon>Candidatus Stercoripulliclostridium</taxon>
    </lineage>
</organism>
<feature type="compositionally biased region" description="Low complexity" evidence="1">
    <location>
        <begin position="40"/>
        <end position="50"/>
    </location>
</feature>
<dbReference type="EMBL" id="DVNF01000107">
    <property type="protein sequence ID" value="HIU60469.1"/>
    <property type="molecule type" value="Genomic_DNA"/>
</dbReference>
<reference evidence="2" key="1">
    <citation type="submission" date="2020-10" db="EMBL/GenBank/DDBJ databases">
        <authorList>
            <person name="Gilroy R."/>
        </authorList>
    </citation>
    <scope>NUCLEOTIDE SEQUENCE</scope>
    <source>
        <strain evidence="2">18911</strain>
    </source>
</reference>
<feature type="region of interest" description="Disordered" evidence="1">
    <location>
        <begin position="19"/>
        <end position="57"/>
    </location>
</feature>
<proteinExistence type="predicted"/>
<comment type="caution">
    <text evidence="2">The sequence shown here is derived from an EMBL/GenBank/DDBJ whole genome shotgun (WGS) entry which is preliminary data.</text>
</comment>
<dbReference type="AlphaFoldDB" id="A0A9D1SHC4"/>